<keyword evidence="4" id="KW-0472">Membrane</keyword>
<reference evidence="8 9" key="1">
    <citation type="submission" date="2019-09" db="EMBL/GenBank/DDBJ databases">
        <authorList>
            <person name="Depoorter E."/>
        </authorList>
    </citation>
    <scope>NUCLEOTIDE SEQUENCE [LARGE SCALE GENOMIC DNA]</scope>
    <source>
        <strain evidence="8">LMG 6863</strain>
    </source>
</reference>
<evidence type="ECO:0000256" key="1">
    <source>
        <dbReference type="ARBA" id="ARBA00005417"/>
    </source>
</evidence>
<dbReference type="SMART" id="SM00382">
    <property type="entry name" value="AAA"/>
    <property type="match status" value="1"/>
</dbReference>
<keyword evidence="5" id="KW-0547">Nucleotide-binding</keyword>
<accession>A0A6P2KZ03</accession>
<dbReference type="SUPFAM" id="SSF52540">
    <property type="entry name" value="P-loop containing nucleoside triphosphate hydrolases"/>
    <property type="match status" value="1"/>
</dbReference>
<dbReference type="GO" id="GO:0005524">
    <property type="term" value="F:ATP binding"/>
    <property type="evidence" value="ECO:0007669"/>
    <property type="project" value="UniProtKB-KW"/>
</dbReference>
<dbReference type="InterPro" id="IPR015860">
    <property type="entry name" value="ABC_transpr_TagH-like"/>
</dbReference>
<dbReference type="InterPro" id="IPR003439">
    <property type="entry name" value="ABC_transporter-like_ATP-bd"/>
</dbReference>
<gene>
    <name evidence="8" type="ORF">BLA6863_02858</name>
</gene>
<dbReference type="PANTHER" id="PTHR46743">
    <property type="entry name" value="TEICHOIC ACIDS EXPORT ATP-BINDING PROTEIN TAGH"/>
    <property type="match status" value="1"/>
</dbReference>
<dbReference type="PROSITE" id="PS50893">
    <property type="entry name" value="ABC_TRANSPORTER_2"/>
    <property type="match status" value="1"/>
</dbReference>
<evidence type="ECO:0000259" key="7">
    <source>
        <dbReference type="PROSITE" id="PS50893"/>
    </source>
</evidence>
<dbReference type="Gene3D" id="3.40.50.300">
    <property type="entry name" value="P-loop containing nucleotide triphosphate hydrolases"/>
    <property type="match status" value="1"/>
</dbReference>
<dbReference type="InterPro" id="IPR050683">
    <property type="entry name" value="Bact_Polysacc_Export_ATP-bd"/>
</dbReference>
<dbReference type="InterPro" id="IPR017871">
    <property type="entry name" value="ABC_transporter-like_CS"/>
</dbReference>
<proteinExistence type="inferred from homology"/>
<evidence type="ECO:0000256" key="2">
    <source>
        <dbReference type="ARBA" id="ARBA00022448"/>
    </source>
</evidence>
<dbReference type="GO" id="GO:0016020">
    <property type="term" value="C:membrane"/>
    <property type="evidence" value="ECO:0007669"/>
    <property type="project" value="InterPro"/>
</dbReference>
<dbReference type="PANTHER" id="PTHR46743:SF2">
    <property type="entry name" value="TEICHOIC ACIDS EXPORT ATP-BINDING PROTEIN TAGH"/>
    <property type="match status" value="1"/>
</dbReference>
<feature type="domain" description="ABC transporter" evidence="7">
    <location>
        <begin position="2"/>
        <end position="217"/>
    </location>
</feature>
<organism evidence="8 9">
    <name type="scientific">Burkholderia lata (strain ATCC 17760 / DSM 23089 / LMG 22485 / NCIMB 9086 / R18194 / 383)</name>
    <dbReference type="NCBI Taxonomy" id="482957"/>
    <lineage>
        <taxon>Bacteria</taxon>
        <taxon>Pseudomonadati</taxon>
        <taxon>Pseudomonadota</taxon>
        <taxon>Betaproteobacteria</taxon>
        <taxon>Burkholderiales</taxon>
        <taxon>Burkholderiaceae</taxon>
        <taxon>Burkholderia</taxon>
        <taxon>Burkholderia cepacia complex</taxon>
    </lineage>
</organism>
<protein>
    <submittedName>
        <fullName evidence="8">BexA</fullName>
    </submittedName>
</protein>
<keyword evidence="6" id="KW-0067">ATP-binding</keyword>
<keyword evidence="3" id="KW-1003">Cell membrane</keyword>
<dbReference type="AlphaFoldDB" id="A0A6P2KZ03"/>
<sequence>MMHLVDVSKQYQTRSGKRLILDQVNLKIEPGERIGILGRNGAGKSTLIRLIGGSELPTSGQIFRSMSVSWPLAFSGGFQGSLTGLDNLRFVCRIYGKSHEAALPFVESFSELGVYLREPVKKYSSGMRARLAFAISMAIEFDCFLIDEVIAVGDARFHEKCNVELFEKRKDRAMIIVSHDAGRIREHCTRACVLESGRLYHFDDVNEANEYYEYTQAL</sequence>
<dbReference type="RefSeq" id="WP_174940632.1">
    <property type="nucleotide sequence ID" value="NZ_CABVPY010000015.1"/>
</dbReference>
<name>A0A6P2KZ03_BURL3</name>
<evidence type="ECO:0000313" key="8">
    <source>
        <dbReference type="EMBL" id="VWB61421.1"/>
    </source>
</evidence>
<evidence type="ECO:0000256" key="5">
    <source>
        <dbReference type="ARBA" id="ARBA00022741"/>
    </source>
</evidence>
<dbReference type="InterPro" id="IPR027417">
    <property type="entry name" value="P-loop_NTPase"/>
</dbReference>
<comment type="similarity">
    <text evidence="1">Belongs to the ABC transporter superfamily.</text>
</comment>
<dbReference type="PROSITE" id="PS00211">
    <property type="entry name" value="ABC_TRANSPORTER_1"/>
    <property type="match status" value="1"/>
</dbReference>
<dbReference type="Proteomes" id="UP000494170">
    <property type="component" value="Unassembled WGS sequence"/>
</dbReference>
<keyword evidence="2" id="KW-0813">Transport</keyword>
<dbReference type="GO" id="GO:0140359">
    <property type="term" value="F:ABC-type transporter activity"/>
    <property type="evidence" value="ECO:0007669"/>
    <property type="project" value="InterPro"/>
</dbReference>
<dbReference type="InterPro" id="IPR003593">
    <property type="entry name" value="AAA+_ATPase"/>
</dbReference>
<dbReference type="Pfam" id="PF00005">
    <property type="entry name" value="ABC_tran"/>
    <property type="match status" value="1"/>
</dbReference>
<dbReference type="GO" id="GO:0016887">
    <property type="term" value="F:ATP hydrolysis activity"/>
    <property type="evidence" value="ECO:0007669"/>
    <property type="project" value="InterPro"/>
</dbReference>
<evidence type="ECO:0000256" key="4">
    <source>
        <dbReference type="ARBA" id="ARBA00022519"/>
    </source>
</evidence>
<dbReference type="EMBL" id="CABVPY010000015">
    <property type="protein sequence ID" value="VWB61421.1"/>
    <property type="molecule type" value="Genomic_DNA"/>
</dbReference>
<evidence type="ECO:0000256" key="6">
    <source>
        <dbReference type="ARBA" id="ARBA00022840"/>
    </source>
</evidence>
<keyword evidence="4" id="KW-0997">Cell inner membrane</keyword>
<dbReference type="CDD" id="cd03220">
    <property type="entry name" value="ABC_KpsT_Wzt"/>
    <property type="match status" value="1"/>
</dbReference>
<evidence type="ECO:0000256" key="3">
    <source>
        <dbReference type="ARBA" id="ARBA00022475"/>
    </source>
</evidence>
<evidence type="ECO:0000313" key="9">
    <source>
        <dbReference type="Proteomes" id="UP000494170"/>
    </source>
</evidence>